<dbReference type="Gene3D" id="3.40.50.880">
    <property type="match status" value="1"/>
</dbReference>
<organism evidence="2 3">
    <name type="scientific">Handelsmanbacteria sp. (strain RIFCSPLOWO2_12_FULL_64_10)</name>
    <dbReference type="NCBI Taxonomy" id="1817868"/>
    <lineage>
        <taxon>Bacteria</taxon>
        <taxon>Candidatus Handelsmaniibacteriota</taxon>
    </lineage>
</organism>
<evidence type="ECO:0000313" key="2">
    <source>
        <dbReference type="EMBL" id="OGG51164.1"/>
    </source>
</evidence>
<dbReference type="Pfam" id="PF01120">
    <property type="entry name" value="Alpha_L_fucos"/>
    <property type="match status" value="1"/>
</dbReference>
<dbReference type="SUPFAM" id="SSF51445">
    <property type="entry name" value="(Trans)glycosidases"/>
    <property type="match status" value="1"/>
</dbReference>
<dbReference type="GO" id="GO:0004560">
    <property type="term" value="F:alpha-L-fucosidase activity"/>
    <property type="evidence" value="ECO:0007669"/>
    <property type="project" value="InterPro"/>
</dbReference>
<reference evidence="2 3" key="1">
    <citation type="journal article" date="2016" name="Nat. Commun.">
        <title>Thousands of microbial genomes shed light on interconnected biogeochemical processes in an aquifer system.</title>
        <authorList>
            <person name="Anantharaman K."/>
            <person name="Brown C.T."/>
            <person name="Hug L.A."/>
            <person name="Sharon I."/>
            <person name="Castelle C.J."/>
            <person name="Probst A.J."/>
            <person name="Thomas B.C."/>
            <person name="Singh A."/>
            <person name="Wilkins M.J."/>
            <person name="Karaoz U."/>
            <person name="Brodie E.L."/>
            <person name="Williams K.H."/>
            <person name="Hubbard S.S."/>
            <person name="Banfield J.F."/>
        </authorList>
    </citation>
    <scope>NUCLEOTIDE SEQUENCE [LARGE SCALE GENOMIC DNA]</scope>
    <source>
        <strain evidence="3">RIFCSPLOWO2_12_FULL_64_10</strain>
    </source>
</reference>
<feature type="domain" description="Glycoside hydrolase family 29 N-terminal" evidence="1">
    <location>
        <begin position="55"/>
        <end position="341"/>
    </location>
</feature>
<dbReference type="Proteomes" id="UP000178606">
    <property type="component" value="Unassembled WGS sequence"/>
</dbReference>
<dbReference type="AlphaFoldDB" id="A0A1F6CPT3"/>
<dbReference type="GO" id="GO:0005975">
    <property type="term" value="P:carbohydrate metabolic process"/>
    <property type="evidence" value="ECO:0007669"/>
    <property type="project" value="InterPro"/>
</dbReference>
<dbReference type="InterPro" id="IPR029062">
    <property type="entry name" value="Class_I_gatase-like"/>
</dbReference>
<dbReference type="Gene3D" id="3.20.20.80">
    <property type="entry name" value="Glycosidases"/>
    <property type="match status" value="1"/>
</dbReference>
<sequence length="651" mass="72835">MSKSDEKWMADAFFGIHYDLHANAQDTELGRELTHDHLRAALRKVRLDWIQCDCKGHPGYTSWPTRVGSASPGVVRDALRIHRDVTRELGIRLGMHYSGVWDTRAVELHPDWAVVGPDGKRSPDHTCRLSPYADELLIPQMLELIETYDIDGLWVDGENWASRPCWCDRCRAEFTKRTGVTAIPTAPGQPDWGRFLALHREVFIEYVARYTDAVHARKPACLVCSNWLYTARQPDPIQAPVDYLSGDFDHAFGADRAAIEGRVMDARGLPWNLMAWGFTKTRAMGETPPWTMKTATHLCQEVSEVIALGGAVMVYNAPQRTGWLTGWHQDLLAEVSRFCHARKEACFRTQTVPQAAVLHLASHTYAHNAPLFNYGEALQPVEGALHALLENHWSTDVLLEDALKRLRDYPLAVVPEQTRLTEATRRALEGYVEGGGKLVLSGDWIARGHGAWLGVEATGDPIPQTCLAVGHEATPVSGPWQPVRLKGAEAYACHMTNQDPGKDRTDRPAVTLRRVGDGVVAAIHGPIFRDYYLGHYPRLRRFIGDLLNSLGVERLVELKASPRLELALRQKEDRLVVNLINRGAGEMLNPRRVIVEELLPVREVEVRVRRDRPPRSVRVAPEGTAFTWSHADGVVTVALPAVEIHCAIVVE</sequence>
<comment type="caution">
    <text evidence="2">The sequence shown here is derived from an EMBL/GenBank/DDBJ whole genome shotgun (WGS) entry which is preliminary data.</text>
</comment>
<evidence type="ECO:0000259" key="1">
    <source>
        <dbReference type="Pfam" id="PF01120"/>
    </source>
</evidence>
<dbReference type="SUPFAM" id="SSF52317">
    <property type="entry name" value="Class I glutamine amidotransferase-like"/>
    <property type="match status" value="1"/>
</dbReference>
<proteinExistence type="predicted"/>
<dbReference type="EMBL" id="MFKF01000193">
    <property type="protein sequence ID" value="OGG51164.1"/>
    <property type="molecule type" value="Genomic_DNA"/>
</dbReference>
<protein>
    <recommendedName>
        <fullName evidence="1">Glycoside hydrolase family 29 N-terminal domain-containing protein</fullName>
    </recommendedName>
</protein>
<evidence type="ECO:0000313" key="3">
    <source>
        <dbReference type="Proteomes" id="UP000178606"/>
    </source>
</evidence>
<gene>
    <name evidence="2" type="ORF">A3F84_19310</name>
</gene>
<dbReference type="InterPro" id="IPR057739">
    <property type="entry name" value="Glyco_hydro_29_N"/>
</dbReference>
<dbReference type="CDD" id="cd03143">
    <property type="entry name" value="A4_beta-galactosidase_middle_domain"/>
    <property type="match status" value="1"/>
</dbReference>
<dbReference type="InterPro" id="IPR017853">
    <property type="entry name" value="GH"/>
</dbReference>
<accession>A0A1F6CPT3</accession>
<name>A0A1F6CPT3_HANXR</name>